<organism evidence="2 3">
    <name type="scientific">Hermetia illucens</name>
    <name type="common">Black soldier fly</name>
    <dbReference type="NCBI Taxonomy" id="343691"/>
    <lineage>
        <taxon>Eukaryota</taxon>
        <taxon>Metazoa</taxon>
        <taxon>Ecdysozoa</taxon>
        <taxon>Arthropoda</taxon>
        <taxon>Hexapoda</taxon>
        <taxon>Insecta</taxon>
        <taxon>Pterygota</taxon>
        <taxon>Neoptera</taxon>
        <taxon>Endopterygota</taxon>
        <taxon>Diptera</taxon>
        <taxon>Brachycera</taxon>
        <taxon>Stratiomyomorpha</taxon>
        <taxon>Stratiomyidae</taxon>
        <taxon>Hermetiinae</taxon>
        <taxon>Hermetia</taxon>
    </lineage>
</organism>
<proteinExistence type="predicted"/>
<dbReference type="GO" id="GO:0035091">
    <property type="term" value="F:phosphatidylinositol binding"/>
    <property type="evidence" value="ECO:0007669"/>
    <property type="project" value="TreeGrafter"/>
</dbReference>
<dbReference type="EMBL" id="LR899012">
    <property type="protein sequence ID" value="CAD7087051.1"/>
    <property type="molecule type" value="Genomic_DNA"/>
</dbReference>
<dbReference type="PANTHER" id="PTHR12431:SF19">
    <property type="entry name" value="SORTING NEXIN-27"/>
    <property type="match status" value="1"/>
</dbReference>
<dbReference type="Proteomes" id="UP000594454">
    <property type="component" value="Chromosome 4"/>
</dbReference>
<dbReference type="Pfam" id="PF00595">
    <property type="entry name" value="PDZ"/>
    <property type="match status" value="1"/>
</dbReference>
<dbReference type="InterPro" id="IPR001478">
    <property type="entry name" value="PDZ"/>
</dbReference>
<dbReference type="PROSITE" id="PS50106">
    <property type="entry name" value="PDZ"/>
    <property type="match status" value="1"/>
</dbReference>
<dbReference type="SUPFAM" id="SSF50156">
    <property type="entry name" value="PDZ domain-like"/>
    <property type="match status" value="1"/>
</dbReference>
<dbReference type="GO" id="GO:0006886">
    <property type="term" value="P:intracellular protein transport"/>
    <property type="evidence" value="ECO:0007669"/>
    <property type="project" value="TreeGrafter"/>
</dbReference>
<dbReference type="Gene3D" id="2.30.42.10">
    <property type="match status" value="1"/>
</dbReference>
<feature type="domain" description="PDZ" evidence="1">
    <location>
        <begin position="19"/>
        <end position="80"/>
    </location>
</feature>
<dbReference type="OrthoDB" id="10036828at2759"/>
<dbReference type="InParanoid" id="A0A7R8UU20"/>
<dbReference type="GO" id="GO:0032456">
    <property type="term" value="P:endocytic recycling"/>
    <property type="evidence" value="ECO:0007669"/>
    <property type="project" value="TreeGrafter"/>
</dbReference>
<accession>A0A7R8UU20</accession>
<gene>
    <name evidence="2" type="ORF">HERILL_LOCUS9779</name>
</gene>
<dbReference type="PANTHER" id="PTHR12431">
    <property type="entry name" value="SORTING NEXIN 17 AND 27"/>
    <property type="match status" value="1"/>
</dbReference>
<sequence length="80" mass="8650">MSQSQSQTQQSQNPYGPRVVTIYKTETGFGFNVRGQVSEGGQLRSINGELYAPLQHVSAVLQNGAAEKAGIKKGDRILEV</sequence>
<dbReference type="AlphaFoldDB" id="A0A7R8UU20"/>
<protein>
    <recommendedName>
        <fullName evidence="1">PDZ domain-containing protein</fullName>
    </recommendedName>
</protein>
<evidence type="ECO:0000313" key="2">
    <source>
        <dbReference type="EMBL" id="CAD7087051.1"/>
    </source>
</evidence>
<name>A0A7R8UU20_HERIL</name>
<reference evidence="2 3" key="1">
    <citation type="submission" date="2020-11" db="EMBL/GenBank/DDBJ databases">
        <authorList>
            <person name="Wallbank WR R."/>
            <person name="Pardo Diaz C."/>
            <person name="Kozak K."/>
            <person name="Martin S."/>
            <person name="Jiggins C."/>
            <person name="Moest M."/>
            <person name="Warren A I."/>
            <person name="Generalovic N T."/>
            <person name="Byers J.R.P. K."/>
            <person name="Montejo-Kovacevich G."/>
            <person name="Yen C E."/>
        </authorList>
    </citation>
    <scope>NUCLEOTIDE SEQUENCE [LARGE SCALE GENOMIC DNA]</scope>
</reference>
<keyword evidence="3" id="KW-1185">Reference proteome</keyword>
<evidence type="ECO:0000259" key="1">
    <source>
        <dbReference type="PROSITE" id="PS50106"/>
    </source>
</evidence>
<dbReference type="InterPro" id="IPR036034">
    <property type="entry name" value="PDZ_sf"/>
</dbReference>
<evidence type="ECO:0000313" key="3">
    <source>
        <dbReference type="Proteomes" id="UP000594454"/>
    </source>
</evidence>
<dbReference type="GO" id="GO:0005769">
    <property type="term" value="C:early endosome"/>
    <property type="evidence" value="ECO:0007669"/>
    <property type="project" value="TreeGrafter"/>
</dbReference>